<dbReference type="Pfam" id="PF00135">
    <property type="entry name" value="COesterase"/>
    <property type="match status" value="1"/>
</dbReference>
<reference evidence="6 7" key="1">
    <citation type="journal article" date="2018" name="Biotechnol. Biofuels">
        <title>Integrative visual omics of the white-rot fungus Polyporus brumalis exposes the biotechnological potential of its oxidative enzymes for delignifying raw plant biomass.</title>
        <authorList>
            <person name="Miyauchi S."/>
            <person name="Rancon A."/>
            <person name="Drula E."/>
            <person name="Hage H."/>
            <person name="Chaduli D."/>
            <person name="Favel A."/>
            <person name="Grisel S."/>
            <person name="Henrissat B."/>
            <person name="Herpoel-Gimbert I."/>
            <person name="Ruiz-Duenas F.J."/>
            <person name="Chevret D."/>
            <person name="Hainaut M."/>
            <person name="Lin J."/>
            <person name="Wang M."/>
            <person name="Pangilinan J."/>
            <person name="Lipzen A."/>
            <person name="Lesage-Meessen L."/>
            <person name="Navarro D."/>
            <person name="Riley R."/>
            <person name="Grigoriev I.V."/>
            <person name="Zhou S."/>
            <person name="Raouche S."/>
            <person name="Rosso M.N."/>
        </authorList>
    </citation>
    <scope>NUCLEOTIDE SEQUENCE [LARGE SCALE GENOMIC DNA]</scope>
    <source>
        <strain evidence="6 7">BRFM 1820</strain>
    </source>
</reference>
<sequence>MYSFRLALLVGSVLALSADVHVRTRTQPSVVLDQATVVGQPNGTVIKYLGLPFAQPPIGDRRLRLPQPIPPYNGTINATAFGNQCIQQTSEAVSLPSTVPAAVGGYVASFLARADVPFSEDCLNLNVVVPADAHPESKLPVAVWIYGGGFQIGSNAVNPGEVVVARSIEIGHPVIFVAMNYRLSAFGFLGGSEVKEAGVTNLGLHDQREALRWIQKYISAFGGDPEKVMIWGESAGATSVALQMQTNGGDAEGLFRAAFLESGTPIATGHVDNPYLQSIYDGIVADSGCANATAALECLRAVPADVLKAAMDKTPSFVSFRQLNIPWNPRADGTFIPRPSQQLLLDGPIAKIPFVVGNDVDEGTIVSFGSLNVTTDDEFLDYIHSNYYRNTSRAAVAKILDLYPSDPAAGSPFNTGDKYAYSPQFKRMSAFQGDFFGQAPRRLFVQHLAEKQPVYSYLSNYHTVDGIGAAHGMELADVFGGGPLGDYLIRFAATLDPNGDGAFHWPRYSNSAPLLLTLDDTVPALNLTEDTYRAEQMAYLTKLSLADPM</sequence>
<keyword evidence="4" id="KW-0732">Signal</keyword>
<feature type="chain" id="PRO_5016563456" description="Carboxylic ester hydrolase" evidence="4">
    <location>
        <begin position="16"/>
        <end position="549"/>
    </location>
</feature>
<dbReference type="PROSITE" id="PS00122">
    <property type="entry name" value="CARBOXYLESTERASE_B_1"/>
    <property type="match status" value="1"/>
</dbReference>
<gene>
    <name evidence="6" type="ORF">OH76DRAFT_1345391</name>
</gene>
<dbReference type="InterPro" id="IPR050309">
    <property type="entry name" value="Type-B_Carboxylest/Lipase"/>
</dbReference>
<evidence type="ECO:0000259" key="5">
    <source>
        <dbReference type="Pfam" id="PF00135"/>
    </source>
</evidence>
<dbReference type="OrthoDB" id="408631at2759"/>
<dbReference type="InterPro" id="IPR002018">
    <property type="entry name" value="CarbesteraseB"/>
</dbReference>
<proteinExistence type="inferred from homology"/>
<organism evidence="6 7">
    <name type="scientific">Lentinus brumalis</name>
    <dbReference type="NCBI Taxonomy" id="2498619"/>
    <lineage>
        <taxon>Eukaryota</taxon>
        <taxon>Fungi</taxon>
        <taxon>Dikarya</taxon>
        <taxon>Basidiomycota</taxon>
        <taxon>Agaricomycotina</taxon>
        <taxon>Agaricomycetes</taxon>
        <taxon>Polyporales</taxon>
        <taxon>Polyporaceae</taxon>
        <taxon>Lentinus</taxon>
    </lineage>
</organism>
<evidence type="ECO:0000256" key="4">
    <source>
        <dbReference type="SAM" id="SignalP"/>
    </source>
</evidence>
<dbReference type="GO" id="GO:0016787">
    <property type="term" value="F:hydrolase activity"/>
    <property type="evidence" value="ECO:0007669"/>
    <property type="project" value="UniProtKB-KW"/>
</dbReference>
<name>A0A371DI52_9APHY</name>
<dbReference type="Proteomes" id="UP000256964">
    <property type="component" value="Unassembled WGS sequence"/>
</dbReference>
<accession>A0A371DI52</accession>
<protein>
    <recommendedName>
        <fullName evidence="3">Carboxylic ester hydrolase</fullName>
        <ecNumber evidence="3">3.1.1.-</ecNumber>
    </recommendedName>
</protein>
<dbReference type="Gene3D" id="3.40.50.1820">
    <property type="entry name" value="alpha/beta hydrolase"/>
    <property type="match status" value="1"/>
</dbReference>
<dbReference type="InterPro" id="IPR029058">
    <property type="entry name" value="AB_hydrolase_fold"/>
</dbReference>
<dbReference type="SUPFAM" id="SSF53474">
    <property type="entry name" value="alpha/beta-Hydrolases"/>
    <property type="match status" value="1"/>
</dbReference>
<evidence type="ECO:0000313" key="7">
    <source>
        <dbReference type="Proteomes" id="UP000256964"/>
    </source>
</evidence>
<evidence type="ECO:0000313" key="6">
    <source>
        <dbReference type="EMBL" id="RDX52210.1"/>
    </source>
</evidence>
<comment type="similarity">
    <text evidence="1 3">Belongs to the type-B carboxylesterase/lipase family.</text>
</comment>
<dbReference type="EMBL" id="KZ857391">
    <property type="protein sequence ID" value="RDX52210.1"/>
    <property type="molecule type" value="Genomic_DNA"/>
</dbReference>
<feature type="signal peptide" evidence="4">
    <location>
        <begin position="1"/>
        <end position="15"/>
    </location>
</feature>
<dbReference type="InterPro" id="IPR019826">
    <property type="entry name" value="Carboxylesterase_B_AS"/>
</dbReference>
<dbReference type="STRING" id="139420.A0A371DI52"/>
<evidence type="ECO:0000256" key="2">
    <source>
        <dbReference type="ARBA" id="ARBA00022801"/>
    </source>
</evidence>
<dbReference type="AlphaFoldDB" id="A0A371DI52"/>
<dbReference type="EC" id="3.1.1.-" evidence="3"/>
<keyword evidence="2 3" id="KW-0378">Hydrolase</keyword>
<feature type="domain" description="Carboxylesterase type B" evidence="5">
    <location>
        <begin position="28"/>
        <end position="523"/>
    </location>
</feature>
<dbReference type="PANTHER" id="PTHR11559">
    <property type="entry name" value="CARBOXYLESTERASE"/>
    <property type="match status" value="1"/>
</dbReference>
<evidence type="ECO:0000256" key="3">
    <source>
        <dbReference type="RuleBase" id="RU361235"/>
    </source>
</evidence>
<keyword evidence="7" id="KW-1185">Reference proteome</keyword>
<evidence type="ECO:0000256" key="1">
    <source>
        <dbReference type="ARBA" id="ARBA00005964"/>
    </source>
</evidence>